<dbReference type="PROSITE" id="PS50853">
    <property type="entry name" value="FN3"/>
    <property type="match status" value="3"/>
</dbReference>
<dbReference type="GO" id="GO:0016020">
    <property type="term" value="C:membrane"/>
    <property type="evidence" value="ECO:0007669"/>
    <property type="project" value="UniProtKB-SubCell"/>
</dbReference>
<reference evidence="12 13" key="1">
    <citation type="journal article" date="2007" name="Nature">
        <title>Evolution of genes and genomes on the Drosophila phylogeny.</title>
        <authorList>
            <consortium name="Drosophila 12 Genomes Consortium"/>
            <person name="Clark A.G."/>
            <person name="Eisen M.B."/>
            <person name="Smith D.R."/>
            <person name="Bergman C.M."/>
            <person name="Oliver B."/>
            <person name="Markow T.A."/>
            <person name="Kaufman T.C."/>
            <person name="Kellis M."/>
            <person name="Gelbart W."/>
            <person name="Iyer V.N."/>
            <person name="Pollard D.A."/>
            <person name="Sackton T.B."/>
            <person name="Larracuente A.M."/>
            <person name="Singh N.D."/>
            <person name="Abad J.P."/>
            <person name="Abt D.N."/>
            <person name="Adryan B."/>
            <person name="Aguade M."/>
            <person name="Akashi H."/>
            <person name="Anderson W.W."/>
            <person name="Aquadro C.F."/>
            <person name="Ardell D.H."/>
            <person name="Arguello R."/>
            <person name="Artieri C.G."/>
            <person name="Barbash D.A."/>
            <person name="Barker D."/>
            <person name="Barsanti P."/>
            <person name="Batterham P."/>
            <person name="Batzoglou S."/>
            <person name="Begun D."/>
            <person name="Bhutkar A."/>
            <person name="Blanco E."/>
            <person name="Bosak S.A."/>
            <person name="Bradley R.K."/>
            <person name="Brand A.D."/>
            <person name="Brent M.R."/>
            <person name="Brooks A.N."/>
            <person name="Brown R.H."/>
            <person name="Butlin R.K."/>
            <person name="Caggese C."/>
            <person name="Calvi B.R."/>
            <person name="Bernardo de Carvalho A."/>
            <person name="Caspi A."/>
            <person name="Castrezana S."/>
            <person name="Celniker S.E."/>
            <person name="Chang J.L."/>
            <person name="Chapple C."/>
            <person name="Chatterji S."/>
            <person name="Chinwalla A."/>
            <person name="Civetta A."/>
            <person name="Clifton S.W."/>
            <person name="Comeron J.M."/>
            <person name="Costello J.C."/>
            <person name="Coyne J.A."/>
            <person name="Daub J."/>
            <person name="David R.G."/>
            <person name="Delcher A.L."/>
            <person name="Delehaunty K."/>
            <person name="Do C.B."/>
            <person name="Ebling H."/>
            <person name="Edwards K."/>
            <person name="Eickbush T."/>
            <person name="Evans J.D."/>
            <person name="Filipski A."/>
            <person name="Findeiss S."/>
            <person name="Freyhult E."/>
            <person name="Fulton L."/>
            <person name="Fulton R."/>
            <person name="Garcia A.C."/>
            <person name="Gardiner A."/>
            <person name="Garfield D.A."/>
            <person name="Garvin B.E."/>
            <person name="Gibson G."/>
            <person name="Gilbert D."/>
            <person name="Gnerre S."/>
            <person name="Godfrey J."/>
            <person name="Good R."/>
            <person name="Gotea V."/>
            <person name="Gravely B."/>
            <person name="Greenberg A.J."/>
            <person name="Griffiths-Jones S."/>
            <person name="Gross S."/>
            <person name="Guigo R."/>
            <person name="Gustafson E.A."/>
            <person name="Haerty W."/>
            <person name="Hahn M.W."/>
            <person name="Halligan D.L."/>
            <person name="Halpern A.L."/>
            <person name="Halter G.M."/>
            <person name="Han M.V."/>
            <person name="Heger A."/>
            <person name="Hillier L."/>
            <person name="Hinrichs A.S."/>
            <person name="Holmes I."/>
            <person name="Hoskins R.A."/>
            <person name="Hubisz M.J."/>
            <person name="Hultmark D."/>
            <person name="Huntley M.A."/>
            <person name="Jaffe D.B."/>
            <person name="Jagadeeshan S."/>
            <person name="Jeck W.R."/>
            <person name="Johnson J."/>
            <person name="Jones C.D."/>
            <person name="Jordan W.C."/>
            <person name="Karpen G.H."/>
            <person name="Kataoka E."/>
            <person name="Keightley P.D."/>
            <person name="Kheradpour P."/>
            <person name="Kirkness E.F."/>
            <person name="Koerich L.B."/>
            <person name="Kristiansen K."/>
            <person name="Kudrna D."/>
            <person name="Kulathinal R.J."/>
            <person name="Kumar S."/>
            <person name="Kwok R."/>
            <person name="Lander E."/>
            <person name="Langley C.H."/>
            <person name="Lapoint R."/>
            <person name="Lazzaro B.P."/>
            <person name="Lee S.J."/>
            <person name="Levesque L."/>
            <person name="Li R."/>
            <person name="Lin C.F."/>
            <person name="Lin M.F."/>
            <person name="Lindblad-Toh K."/>
            <person name="Llopart A."/>
            <person name="Long M."/>
            <person name="Low L."/>
            <person name="Lozovsky E."/>
            <person name="Lu J."/>
            <person name="Luo M."/>
            <person name="Machado C.A."/>
            <person name="Makalowski W."/>
            <person name="Marzo M."/>
            <person name="Matsuda M."/>
            <person name="Matzkin L."/>
            <person name="McAllister B."/>
            <person name="McBride C.S."/>
            <person name="McKernan B."/>
            <person name="McKernan K."/>
            <person name="Mendez-Lago M."/>
            <person name="Minx P."/>
            <person name="Mollenhauer M.U."/>
            <person name="Montooth K."/>
            <person name="Mount S.M."/>
            <person name="Mu X."/>
            <person name="Myers E."/>
            <person name="Negre B."/>
            <person name="Newfeld S."/>
            <person name="Nielsen R."/>
            <person name="Noor M.A."/>
            <person name="O'Grady P."/>
            <person name="Pachter L."/>
            <person name="Papaceit M."/>
            <person name="Parisi M.J."/>
            <person name="Parisi M."/>
            <person name="Parts L."/>
            <person name="Pedersen J.S."/>
            <person name="Pesole G."/>
            <person name="Phillippy A.M."/>
            <person name="Ponting C.P."/>
            <person name="Pop M."/>
            <person name="Porcelli D."/>
            <person name="Powell J.R."/>
            <person name="Prohaska S."/>
            <person name="Pruitt K."/>
            <person name="Puig M."/>
            <person name="Quesneville H."/>
            <person name="Ram K.R."/>
            <person name="Rand D."/>
            <person name="Rasmussen M.D."/>
            <person name="Reed L.K."/>
            <person name="Reenan R."/>
            <person name="Reily A."/>
            <person name="Remington K.A."/>
            <person name="Rieger T.T."/>
            <person name="Ritchie M.G."/>
            <person name="Robin C."/>
            <person name="Rogers Y.H."/>
            <person name="Rohde C."/>
            <person name="Rozas J."/>
            <person name="Rubenfield M.J."/>
            <person name="Ruiz A."/>
            <person name="Russo S."/>
            <person name="Salzberg S.L."/>
            <person name="Sanchez-Gracia A."/>
            <person name="Saranga D.J."/>
            <person name="Sato H."/>
            <person name="Schaeffer S.W."/>
            <person name="Schatz M.C."/>
            <person name="Schlenke T."/>
            <person name="Schwartz R."/>
            <person name="Segarra C."/>
            <person name="Singh R.S."/>
            <person name="Sirot L."/>
            <person name="Sirota M."/>
            <person name="Sisneros N.B."/>
            <person name="Smith C.D."/>
            <person name="Smith T.F."/>
            <person name="Spieth J."/>
            <person name="Stage D.E."/>
            <person name="Stark A."/>
            <person name="Stephan W."/>
            <person name="Strausberg R.L."/>
            <person name="Strempel S."/>
            <person name="Sturgill D."/>
            <person name="Sutton G."/>
            <person name="Sutton G.G."/>
            <person name="Tao W."/>
            <person name="Teichmann S."/>
            <person name="Tobari Y.N."/>
            <person name="Tomimura Y."/>
            <person name="Tsolas J.M."/>
            <person name="Valente V.L."/>
            <person name="Venter E."/>
            <person name="Venter J.C."/>
            <person name="Vicario S."/>
            <person name="Vieira F.G."/>
            <person name="Vilella A.J."/>
            <person name="Villasante A."/>
            <person name="Walenz B."/>
            <person name="Wang J."/>
            <person name="Wasserman M."/>
            <person name="Watts T."/>
            <person name="Wilson D."/>
            <person name="Wilson R.K."/>
            <person name="Wing R.A."/>
            <person name="Wolfner M.F."/>
            <person name="Wong A."/>
            <person name="Wong G.K."/>
            <person name="Wu C.I."/>
            <person name="Wu G."/>
            <person name="Yamamoto D."/>
            <person name="Yang H.P."/>
            <person name="Yang S.P."/>
            <person name="Yorke J.A."/>
            <person name="Yoshida K."/>
            <person name="Zdobnov E."/>
            <person name="Zhang P."/>
            <person name="Zhang Y."/>
            <person name="Zimin A.V."/>
            <person name="Baldwin J."/>
            <person name="Abdouelleil A."/>
            <person name="Abdulkadir J."/>
            <person name="Abebe A."/>
            <person name="Abera B."/>
            <person name="Abreu J."/>
            <person name="Acer S.C."/>
            <person name="Aftuck L."/>
            <person name="Alexander A."/>
            <person name="An P."/>
            <person name="Anderson E."/>
            <person name="Anderson S."/>
            <person name="Arachi H."/>
            <person name="Azer M."/>
            <person name="Bachantsang P."/>
            <person name="Barry A."/>
            <person name="Bayul T."/>
            <person name="Berlin A."/>
            <person name="Bessette D."/>
            <person name="Bloom T."/>
            <person name="Blye J."/>
            <person name="Boguslavskiy L."/>
            <person name="Bonnet C."/>
            <person name="Boukhgalter B."/>
            <person name="Bourzgui I."/>
            <person name="Brown A."/>
            <person name="Cahill P."/>
            <person name="Channer S."/>
            <person name="Cheshatsang Y."/>
            <person name="Chuda L."/>
            <person name="Citroen M."/>
            <person name="Collymore A."/>
            <person name="Cooke P."/>
            <person name="Costello M."/>
            <person name="D'Aco K."/>
            <person name="Daza R."/>
            <person name="De Haan G."/>
            <person name="DeGray S."/>
            <person name="DeMaso C."/>
            <person name="Dhargay N."/>
            <person name="Dooley K."/>
            <person name="Dooley E."/>
            <person name="Doricent M."/>
            <person name="Dorje P."/>
            <person name="Dorjee K."/>
            <person name="Dupes A."/>
            <person name="Elong R."/>
            <person name="Falk J."/>
            <person name="Farina A."/>
            <person name="Faro S."/>
            <person name="Ferguson D."/>
            <person name="Fisher S."/>
            <person name="Foley C.D."/>
            <person name="Franke A."/>
            <person name="Friedrich D."/>
            <person name="Gadbois L."/>
            <person name="Gearin G."/>
            <person name="Gearin C.R."/>
            <person name="Giannoukos G."/>
            <person name="Goode T."/>
            <person name="Graham J."/>
            <person name="Grandbois E."/>
            <person name="Grewal S."/>
            <person name="Gyaltsen K."/>
            <person name="Hafez N."/>
            <person name="Hagos B."/>
            <person name="Hall J."/>
            <person name="Henson C."/>
            <person name="Hollinger A."/>
            <person name="Honan T."/>
            <person name="Huard M.D."/>
            <person name="Hughes L."/>
            <person name="Hurhula B."/>
            <person name="Husby M.E."/>
            <person name="Kamat A."/>
            <person name="Kanga B."/>
            <person name="Kashin S."/>
            <person name="Khazanovich D."/>
            <person name="Kisner P."/>
            <person name="Lance K."/>
            <person name="Lara M."/>
            <person name="Lee W."/>
            <person name="Lennon N."/>
            <person name="Letendre F."/>
            <person name="LeVine R."/>
            <person name="Lipovsky A."/>
            <person name="Liu X."/>
            <person name="Liu J."/>
            <person name="Liu S."/>
            <person name="Lokyitsang T."/>
            <person name="Lokyitsang Y."/>
            <person name="Lubonja R."/>
            <person name="Lui A."/>
            <person name="MacDonald P."/>
            <person name="Magnisalis V."/>
            <person name="Maru K."/>
            <person name="Matthews C."/>
            <person name="McCusker W."/>
            <person name="McDonough S."/>
            <person name="Mehta T."/>
            <person name="Meldrim J."/>
            <person name="Meneus L."/>
            <person name="Mihai O."/>
            <person name="Mihalev A."/>
            <person name="Mihova T."/>
            <person name="Mittelman R."/>
            <person name="Mlenga V."/>
            <person name="Montmayeur A."/>
            <person name="Mulrain L."/>
            <person name="Navidi A."/>
            <person name="Naylor J."/>
            <person name="Negash T."/>
            <person name="Nguyen T."/>
            <person name="Nguyen N."/>
            <person name="Nicol R."/>
            <person name="Norbu C."/>
            <person name="Norbu N."/>
            <person name="Novod N."/>
            <person name="O'Neill B."/>
            <person name="Osman S."/>
            <person name="Markiewicz E."/>
            <person name="Oyono O.L."/>
            <person name="Patti C."/>
            <person name="Phunkhang P."/>
            <person name="Pierre F."/>
            <person name="Priest M."/>
            <person name="Raghuraman S."/>
            <person name="Rege F."/>
            <person name="Reyes R."/>
            <person name="Rise C."/>
            <person name="Rogov P."/>
            <person name="Ross K."/>
            <person name="Ryan E."/>
            <person name="Settipalli S."/>
            <person name="Shea T."/>
            <person name="Sherpa N."/>
            <person name="Shi L."/>
            <person name="Shih D."/>
            <person name="Sparrow T."/>
            <person name="Spaulding J."/>
            <person name="Stalker J."/>
            <person name="Stange-Thomann N."/>
            <person name="Stavropoulos S."/>
            <person name="Stone C."/>
            <person name="Strader C."/>
            <person name="Tesfaye S."/>
            <person name="Thomson T."/>
            <person name="Thoulutsang Y."/>
            <person name="Thoulutsang D."/>
            <person name="Topham K."/>
            <person name="Topping I."/>
            <person name="Tsamla T."/>
            <person name="Vassiliev H."/>
            <person name="Vo A."/>
            <person name="Wangchuk T."/>
            <person name="Wangdi T."/>
            <person name="Weiand M."/>
            <person name="Wilkinson J."/>
            <person name="Wilson A."/>
            <person name="Yadav S."/>
            <person name="Young G."/>
            <person name="Yu Q."/>
            <person name="Zembek L."/>
            <person name="Zhong D."/>
            <person name="Zimmer A."/>
            <person name="Zwirko Z."/>
            <person name="Jaffe D.B."/>
            <person name="Alvarez P."/>
            <person name="Brockman W."/>
            <person name="Butler J."/>
            <person name="Chin C."/>
            <person name="Gnerre S."/>
            <person name="Grabherr M."/>
            <person name="Kleber M."/>
            <person name="Mauceli E."/>
            <person name="MacCallum I."/>
        </authorList>
    </citation>
    <scope>NUCLEOTIDE SEQUENCE [LARGE SCALE GENOMIC DNA]</scope>
    <source>
        <strain evidence="13">white501</strain>
    </source>
</reference>
<accession>B4QLL1</accession>
<evidence type="ECO:0000256" key="2">
    <source>
        <dbReference type="ARBA" id="ARBA00022692"/>
    </source>
</evidence>
<evidence type="ECO:0000256" key="9">
    <source>
        <dbReference type="ARBA" id="ARBA00023319"/>
    </source>
</evidence>
<feature type="compositionally biased region" description="Polar residues" evidence="10">
    <location>
        <begin position="387"/>
        <end position="401"/>
    </location>
</feature>
<evidence type="ECO:0000259" key="11">
    <source>
        <dbReference type="PROSITE" id="PS50853"/>
    </source>
</evidence>
<dbReference type="GO" id="GO:0030154">
    <property type="term" value="P:cell differentiation"/>
    <property type="evidence" value="ECO:0007669"/>
    <property type="project" value="UniProtKB-ARBA"/>
</dbReference>
<dbReference type="EMBL" id="CM000363">
    <property type="protein sequence ID" value="EDX09671.1"/>
    <property type="molecule type" value="Genomic_DNA"/>
</dbReference>
<dbReference type="FunFam" id="2.60.40.10:FF:001141">
    <property type="entry name" value="Down syndrome cell adhesion molecule 4, isoform D"/>
    <property type="match status" value="1"/>
</dbReference>
<dbReference type="Gene3D" id="2.60.40.10">
    <property type="entry name" value="Immunoglobulins"/>
    <property type="match status" value="4"/>
</dbReference>
<dbReference type="OMA" id="CRTHEDE"/>
<sequence length="508" mass="57152">MVSELGISHTYRQDTGIYICQASNAFGQDEMSIQLIVQEVPEQPKNLRINSQQSRSLQLTWSQPFAGNSPIEEYHIYYKQISDIWQNAEHLTIAGAQTVINIQQLRPAKAYHIRMSAENKLGASEFSEVVQVTTLEEVPSGPPLAVRAEPKSSTEIFVTWDAPERDHWNGILLGYYVGYQMSLTPEDKEVNPTQGFSFKTVEVRSHFGGETVLANLNKFTQYHVIVQAYTSQGSGPPSKEIAVQTMEDVPSSPPESPQCDVLGSTSIYITWSPPDIDGQNGKIKGYKVFYISVDELYETDPEVVKSTNQYVTIENLRKYTNYTVWVLAYTKVGDGMKTKPFYCRTHEDELASQARLASSSMSESPSLANLQNKQNRDQQYLAVRCNPGTSAPRGSNSNDSGSFGKAEGNEYIEDICPYATFQLNKQTYSESSYSGNVYSGPYHSVRGSFVYHDVKPESYHSKEPEYTKVRRKVGRLRDPHSESQGSYNVHPSCHSYKTQSYRQSTHSI</sequence>
<dbReference type="GO" id="GO:0007155">
    <property type="term" value="P:cell adhesion"/>
    <property type="evidence" value="ECO:0007669"/>
    <property type="project" value="UniProtKB-KW"/>
</dbReference>
<dbReference type="FunFam" id="2.60.40.10:FF:001258">
    <property type="entry name" value="Down syndrome cell adhesion molecule 4, isoform D"/>
    <property type="match status" value="1"/>
</dbReference>
<dbReference type="FunFam" id="2.60.40.10:FF:000093">
    <property type="entry name" value="Down syndrome cell adhesion molecule, isoform B"/>
    <property type="match status" value="1"/>
</dbReference>
<proteinExistence type="predicted"/>
<comment type="subcellular location">
    <subcellularLocation>
        <location evidence="1">Membrane</location>
        <topology evidence="1">Single-pass membrane protein</topology>
    </subcellularLocation>
</comment>
<dbReference type="InterPro" id="IPR050964">
    <property type="entry name" value="Striated_Muscle_Regulatory"/>
</dbReference>
<dbReference type="InterPro" id="IPR013783">
    <property type="entry name" value="Ig-like_fold"/>
</dbReference>
<dbReference type="GO" id="GO:0048731">
    <property type="term" value="P:system development"/>
    <property type="evidence" value="ECO:0007669"/>
    <property type="project" value="UniProtKB-ARBA"/>
</dbReference>
<dbReference type="SUPFAM" id="SSF49265">
    <property type="entry name" value="Fibronectin type III"/>
    <property type="match status" value="2"/>
</dbReference>
<name>B4QLL1_DROSI</name>
<keyword evidence="13" id="KW-1185">Reference proteome</keyword>
<dbReference type="InterPro" id="IPR036116">
    <property type="entry name" value="FN3_sf"/>
</dbReference>
<dbReference type="HOGENOM" id="CLU_536677_0_0_1"/>
<feature type="compositionally biased region" description="Polar residues" evidence="10">
    <location>
        <begin position="482"/>
        <end position="508"/>
    </location>
</feature>
<evidence type="ECO:0000256" key="5">
    <source>
        <dbReference type="ARBA" id="ARBA00022889"/>
    </source>
</evidence>
<gene>
    <name evidence="12" type="primary">Dsim\GD14072</name>
    <name evidence="12" type="ORF">Dsim_GD14072</name>
</gene>
<feature type="domain" description="Fibronectin type-III" evidence="11">
    <location>
        <begin position="142"/>
        <end position="248"/>
    </location>
</feature>
<dbReference type="SMR" id="B4QLL1"/>
<evidence type="ECO:0000313" key="12">
    <source>
        <dbReference type="EMBL" id="EDX09671.1"/>
    </source>
</evidence>
<dbReference type="SMART" id="SM00060">
    <property type="entry name" value="FN3"/>
    <property type="match status" value="3"/>
</dbReference>
<evidence type="ECO:0000256" key="7">
    <source>
        <dbReference type="ARBA" id="ARBA00023136"/>
    </source>
</evidence>
<feature type="compositionally biased region" description="Low complexity" evidence="10">
    <location>
        <begin position="354"/>
        <end position="370"/>
    </location>
</feature>
<dbReference type="Bgee" id="FBgn0185765">
    <property type="expression patterns" value="Expressed in adult organism"/>
</dbReference>
<feature type="region of interest" description="Disordered" evidence="10">
    <location>
        <begin position="385"/>
        <end position="404"/>
    </location>
</feature>
<dbReference type="STRING" id="7240.B4QLL1"/>
<keyword evidence="7" id="KW-0472">Membrane</keyword>
<keyword evidence="2" id="KW-0812">Transmembrane</keyword>
<evidence type="ECO:0000256" key="4">
    <source>
        <dbReference type="ARBA" id="ARBA00022737"/>
    </source>
</evidence>
<keyword evidence="9" id="KW-0393">Immunoglobulin domain</keyword>
<dbReference type="InterPro" id="IPR003961">
    <property type="entry name" value="FN3_dom"/>
</dbReference>
<dbReference type="AlphaFoldDB" id="B4QLL1"/>
<dbReference type="SUPFAM" id="SSF48726">
    <property type="entry name" value="Immunoglobulin"/>
    <property type="match status" value="1"/>
</dbReference>
<dbReference type="GO" id="GO:0009653">
    <property type="term" value="P:anatomical structure morphogenesis"/>
    <property type="evidence" value="ECO:0007669"/>
    <property type="project" value="UniProtKB-ARBA"/>
</dbReference>
<feature type="domain" description="Fibronectin type-III" evidence="11">
    <location>
        <begin position="43"/>
        <end position="137"/>
    </location>
</feature>
<keyword evidence="8" id="KW-1015">Disulfide bond</keyword>
<dbReference type="PANTHER" id="PTHR13817">
    <property type="entry name" value="TITIN"/>
    <property type="match status" value="1"/>
</dbReference>
<dbReference type="CDD" id="cd00063">
    <property type="entry name" value="FN3"/>
    <property type="match status" value="3"/>
</dbReference>
<evidence type="ECO:0000256" key="1">
    <source>
        <dbReference type="ARBA" id="ARBA00004167"/>
    </source>
</evidence>
<evidence type="ECO:0000256" key="6">
    <source>
        <dbReference type="ARBA" id="ARBA00022989"/>
    </source>
</evidence>
<keyword evidence="4" id="KW-0677">Repeat</keyword>
<dbReference type="PhylomeDB" id="B4QLL1"/>
<feature type="region of interest" description="Disordered" evidence="10">
    <location>
        <begin position="476"/>
        <end position="508"/>
    </location>
</feature>
<keyword evidence="6" id="KW-1133">Transmembrane helix</keyword>
<feature type="domain" description="Fibronectin type-III" evidence="11">
    <location>
        <begin position="253"/>
        <end position="348"/>
    </location>
</feature>
<evidence type="ECO:0000256" key="10">
    <source>
        <dbReference type="SAM" id="MobiDB-lite"/>
    </source>
</evidence>
<protein>
    <submittedName>
        <fullName evidence="12">GD14072</fullName>
    </submittedName>
</protein>
<dbReference type="Pfam" id="PF00041">
    <property type="entry name" value="fn3"/>
    <property type="match status" value="3"/>
</dbReference>
<dbReference type="Proteomes" id="UP000000304">
    <property type="component" value="Chromosome 3L"/>
</dbReference>
<evidence type="ECO:0000256" key="8">
    <source>
        <dbReference type="ARBA" id="ARBA00023157"/>
    </source>
</evidence>
<evidence type="ECO:0000256" key="3">
    <source>
        <dbReference type="ARBA" id="ARBA00022729"/>
    </source>
</evidence>
<organism evidence="12 13">
    <name type="scientific">Drosophila simulans</name>
    <name type="common">Fruit fly</name>
    <dbReference type="NCBI Taxonomy" id="7240"/>
    <lineage>
        <taxon>Eukaryota</taxon>
        <taxon>Metazoa</taxon>
        <taxon>Ecdysozoa</taxon>
        <taxon>Arthropoda</taxon>
        <taxon>Hexapoda</taxon>
        <taxon>Insecta</taxon>
        <taxon>Pterygota</taxon>
        <taxon>Neoptera</taxon>
        <taxon>Endopterygota</taxon>
        <taxon>Diptera</taxon>
        <taxon>Brachycera</taxon>
        <taxon>Muscomorpha</taxon>
        <taxon>Ephydroidea</taxon>
        <taxon>Drosophilidae</taxon>
        <taxon>Drosophila</taxon>
        <taxon>Sophophora</taxon>
    </lineage>
</organism>
<feature type="region of interest" description="Disordered" evidence="10">
    <location>
        <begin position="354"/>
        <end position="374"/>
    </location>
</feature>
<keyword evidence="3" id="KW-0732">Signal</keyword>
<keyword evidence="5" id="KW-0130">Cell adhesion</keyword>
<dbReference type="InterPro" id="IPR036179">
    <property type="entry name" value="Ig-like_dom_sf"/>
</dbReference>
<dbReference type="OrthoDB" id="5982258at2759"/>
<evidence type="ECO:0000313" key="13">
    <source>
        <dbReference type="Proteomes" id="UP000000304"/>
    </source>
</evidence>
<dbReference type="PANTHER" id="PTHR13817:SF102">
    <property type="entry name" value="DOWN SYNDROME CELL ADHESION MOLECULE-LIKE PROTEIN DSCAM2"/>
    <property type="match status" value="1"/>
</dbReference>